<accession>A0A951J643</accession>
<proteinExistence type="predicted"/>
<dbReference type="Pfam" id="PF18962">
    <property type="entry name" value="Por_Secre_tail"/>
    <property type="match status" value="1"/>
</dbReference>
<evidence type="ECO:0000313" key="3">
    <source>
        <dbReference type="Proteomes" id="UP000727490"/>
    </source>
</evidence>
<comment type="caution">
    <text evidence="2">The sequence shown here is derived from an EMBL/GenBank/DDBJ whole genome shotgun (WGS) entry which is preliminary data.</text>
</comment>
<dbReference type="EMBL" id="RPHB01000012">
    <property type="protein sequence ID" value="MBW3470163.1"/>
    <property type="molecule type" value="Genomic_DNA"/>
</dbReference>
<dbReference type="InterPro" id="IPR026444">
    <property type="entry name" value="Secre_tail"/>
</dbReference>
<name>A0A951J643_9BACT</name>
<organism evidence="2 3">
    <name type="scientific">Arthrospiribacter ruber</name>
    <dbReference type="NCBI Taxonomy" id="2487934"/>
    <lineage>
        <taxon>Bacteria</taxon>
        <taxon>Pseudomonadati</taxon>
        <taxon>Bacteroidota</taxon>
        <taxon>Cytophagia</taxon>
        <taxon>Cytophagales</taxon>
        <taxon>Cyclobacteriaceae</taxon>
        <taxon>Arthrospiribacter</taxon>
    </lineage>
</organism>
<evidence type="ECO:0000259" key="1">
    <source>
        <dbReference type="Pfam" id="PF18962"/>
    </source>
</evidence>
<keyword evidence="3" id="KW-1185">Reference proteome</keyword>
<dbReference type="Proteomes" id="UP000727490">
    <property type="component" value="Unassembled WGS sequence"/>
</dbReference>
<dbReference type="AlphaFoldDB" id="A0A951J643"/>
<feature type="domain" description="Secretion system C-terminal sorting" evidence="1">
    <location>
        <begin position="231"/>
        <end position="299"/>
    </location>
</feature>
<protein>
    <submittedName>
        <fullName evidence="2">T9SS C-terminal target domain-containing protein</fullName>
    </submittedName>
</protein>
<gene>
    <name evidence="2" type="ORF">EGN73_20440</name>
</gene>
<reference evidence="2 3" key="1">
    <citation type="journal article" date="2020" name="Syst. Appl. Microbiol.">
        <title>Arthrospiribacter ruber gen. nov., sp. nov., a novel bacterium isolated from Arthrospira cultures.</title>
        <authorList>
            <person name="Waleron M."/>
            <person name="Misztak A."/>
            <person name="Waleron M.M."/>
            <person name="Furmaniak M."/>
            <person name="Mrozik A."/>
            <person name="Waleron K."/>
        </authorList>
    </citation>
    <scope>NUCLEOTIDE SEQUENCE [LARGE SCALE GENOMIC DNA]</scope>
    <source>
        <strain evidence="2 3">DPMB0001</strain>
    </source>
</reference>
<dbReference type="NCBIfam" id="TIGR04183">
    <property type="entry name" value="Por_Secre_tail"/>
    <property type="match status" value="1"/>
</dbReference>
<sequence length="310" mass="34043">MSYCALQNVGVNFNLGFGLQPGNVIRNSVANANCLCECVSATISGPDFLCSTNTFTLQNSPVGSTVSWSASPAGMVGISGSGNSVNLTPQGNGQVTLTATITTDCGDVEVHKTFVTATGPIPTSAISLEPFESSPYVCPDQTFGFHPGPNEPWYQYEVQVVNGHYTEVSHGYFWIHFNNYIPSPPYPPVYDAGVSVRIHNGCSWSDWKPVSMYTEPSCPGGGGCELCFLTFPNPADEELQIQWNPQVKRTAGDDPGFDVQFYDQRGKILFSQSGISEKISLDTRKFKNGFYYLHIRYKDALIRRQIRVER</sequence>
<evidence type="ECO:0000313" key="2">
    <source>
        <dbReference type="EMBL" id="MBW3470163.1"/>
    </source>
</evidence>